<gene>
    <name evidence="7" type="ORF">HMPREF0083_01118</name>
</gene>
<sequence>MISSLNHPTQCQIHVLYQVIRLNIKNINEEKVFLDMTTFHELGISESIQKAVTDMGFEETSPIQEKAIPVALKGKDIIGQAQTGTGKTVAFSIPILEKMDTFSPYLWGSIY</sequence>
<dbReference type="STRING" id="649747.HMPREF0083_01118"/>
<dbReference type="EMBL" id="AWSJ01000067">
    <property type="protein sequence ID" value="ERI10789.1"/>
    <property type="molecule type" value="Genomic_DNA"/>
</dbReference>
<proteinExistence type="predicted"/>
<dbReference type="Proteomes" id="UP000016511">
    <property type="component" value="Unassembled WGS sequence"/>
</dbReference>
<reference evidence="7 8" key="1">
    <citation type="submission" date="2013-08" db="EMBL/GenBank/DDBJ databases">
        <authorList>
            <person name="Weinstock G."/>
            <person name="Sodergren E."/>
            <person name="Wylie T."/>
            <person name="Fulton L."/>
            <person name="Fulton R."/>
            <person name="Fronick C."/>
            <person name="O'Laughlin M."/>
            <person name="Godfrey J."/>
            <person name="Miner T."/>
            <person name="Herter B."/>
            <person name="Appelbaum E."/>
            <person name="Cordes M."/>
            <person name="Lek S."/>
            <person name="Wollam A."/>
            <person name="Pepin K.H."/>
            <person name="Palsikar V.B."/>
            <person name="Mitreva M."/>
            <person name="Wilson R.K."/>
        </authorList>
    </citation>
    <scope>NUCLEOTIDE SEQUENCE [LARGE SCALE GENOMIC DNA]</scope>
    <source>
        <strain evidence="7 8">ATCC 12856</strain>
    </source>
</reference>
<dbReference type="PANTHER" id="PTHR47959:SF13">
    <property type="entry name" value="ATP-DEPENDENT RNA HELICASE RHLE"/>
    <property type="match status" value="1"/>
</dbReference>
<keyword evidence="8" id="KW-1185">Reference proteome</keyword>
<comment type="caution">
    <text evidence="7">The sequence shown here is derived from an EMBL/GenBank/DDBJ whole genome shotgun (WGS) entry which is preliminary data.</text>
</comment>
<dbReference type="GO" id="GO:0003724">
    <property type="term" value="F:RNA helicase activity"/>
    <property type="evidence" value="ECO:0007669"/>
    <property type="project" value="InterPro"/>
</dbReference>
<evidence type="ECO:0000256" key="5">
    <source>
        <dbReference type="PROSITE-ProRule" id="PRU00552"/>
    </source>
</evidence>
<dbReference type="InterPro" id="IPR014014">
    <property type="entry name" value="RNA_helicase_DEAD_Q_motif"/>
</dbReference>
<dbReference type="AlphaFoldDB" id="U1WQD0"/>
<dbReference type="GO" id="GO:0016787">
    <property type="term" value="F:hydrolase activity"/>
    <property type="evidence" value="ECO:0007669"/>
    <property type="project" value="UniProtKB-KW"/>
</dbReference>
<keyword evidence="3" id="KW-0347">Helicase</keyword>
<dbReference type="Pfam" id="PF00270">
    <property type="entry name" value="DEAD"/>
    <property type="match status" value="1"/>
</dbReference>
<dbReference type="InterPro" id="IPR011545">
    <property type="entry name" value="DEAD/DEAH_box_helicase_dom"/>
</dbReference>
<dbReference type="PATRIC" id="fig|649747.3.peg.1015"/>
<evidence type="ECO:0000256" key="4">
    <source>
        <dbReference type="ARBA" id="ARBA00022840"/>
    </source>
</evidence>
<feature type="domain" description="DEAD-box RNA helicase Q" evidence="6">
    <location>
        <begin position="37"/>
        <end position="65"/>
    </location>
</feature>
<evidence type="ECO:0000313" key="8">
    <source>
        <dbReference type="Proteomes" id="UP000016511"/>
    </source>
</evidence>
<dbReference type="HOGENOM" id="CLU_2153058_0_0_9"/>
<evidence type="ECO:0000256" key="2">
    <source>
        <dbReference type="ARBA" id="ARBA00022801"/>
    </source>
</evidence>
<evidence type="ECO:0000313" key="7">
    <source>
        <dbReference type="EMBL" id="ERI10789.1"/>
    </source>
</evidence>
<dbReference type="PANTHER" id="PTHR47959">
    <property type="entry name" value="ATP-DEPENDENT RNA HELICASE RHLE-RELATED"/>
    <property type="match status" value="1"/>
</dbReference>
<evidence type="ECO:0000259" key="6">
    <source>
        <dbReference type="PROSITE" id="PS51195"/>
    </source>
</evidence>
<dbReference type="GO" id="GO:0005524">
    <property type="term" value="F:ATP binding"/>
    <property type="evidence" value="ECO:0007669"/>
    <property type="project" value="UniProtKB-KW"/>
</dbReference>
<dbReference type="Gene3D" id="3.40.50.300">
    <property type="entry name" value="P-loop containing nucleotide triphosphate hydrolases"/>
    <property type="match status" value="1"/>
</dbReference>
<dbReference type="PROSITE" id="PS51195">
    <property type="entry name" value="Q_MOTIF"/>
    <property type="match status" value="1"/>
</dbReference>
<accession>U1WQD0</accession>
<dbReference type="GO" id="GO:0003676">
    <property type="term" value="F:nucleic acid binding"/>
    <property type="evidence" value="ECO:0007669"/>
    <property type="project" value="InterPro"/>
</dbReference>
<dbReference type="InterPro" id="IPR027417">
    <property type="entry name" value="P-loop_NTPase"/>
</dbReference>
<keyword evidence="1" id="KW-0547">Nucleotide-binding</keyword>
<organism evidence="7 8">
    <name type="scientific">Aneurinibacillus aneurinilyticus ATCC 12856</name>
    <dbReference type="NCBI Taxonomy" id="649747"/>
    <lineage>
        <taxon>Bacteria</taxon>
        <taxon>Bacillati</taxon>
        <taxon>Bacillota</taxon>
        <taxon>Bacilli</taxon>
        <taxon>Bacillales</taxon>
        <taxon>Paenibacillaceae</taxon>
        <taxon>Aneurinibacillus group</taxon>
        <taxon>Aneurinibacillus</taxon>
    </lineage>
</organism>
<dbReference type="SUPFAM" id="SSF52540">
    <property type="entry name" value="P-loop containing nucleoside triphosphate hydrolases"/>
    <property type="match status" value="1"/>
</dbReference>
<keyword evidence="4" id="KW-0067">ATP-binding</keyword>
<dbReference type="GO" id="GO:0005829">
    <property type="term" value="C:cytosol"/>
    <property type="evidence" value="ECO:0007669"/>
    <property type="project" value="TreeGrafter"/>
</dbReference>
<evidence type="ECO:0000256" key="1">
    <source>
        <dbReference type="ARBA" id="ARBA00022741"/>
    </source>
</evidence>
<keyword evidence="2" id="KW-0378">Hydrolase</keyword>
<protein>
    <recommendedName>
        <fullName evidence="6">DEAD-box RNA helicase Q domain-containing protein</fullName>
    </recommendedName>
</protein>
<evidence type="ECO:0000256" key="3">
    <source>
        <dbReference type="ARBA" id="ARBA00022806"/>
    </source>
</evidence>
<dbReference type="eggNOG" id="COG0513">
    <property type="taxonomic scope" value="Bacteria"/>
</dbReference>
<dbReference type="InterPro" id="IPR050079">
    <property type="entry name" value="DEAD_box_RNA_helicase"/>
</dbReference>
<feature type="short sequence motif" description="Q motif" evidence="5">
    <location>
        <begin position="37"/>
        <end position="65"/>
    </location>
</feature>
<name>U1WQD0_ANEAE</name>